<comment type="caution">
    <text evidence="2">The sequence shown here is derived from an EMBL/GenBank/DDBJ whole genome shotgun (WGS) entry which is preliminary data.</text>
</comment>
<proteinExistence type="predicted"/>
<dbReference type="EMBL" id="BPLR01000647">
    <property type="protein sequence ID" value="GIY96352.1"/>
    <property type="molecule type" value="Genomic_DNA"/>
</dbReference>
<evidence type="ECO:0000256" key="1">
    <source>
        <dbReference type="SAM" id="MobiDB-lite"/>
    </source>
</evidence>
<organism evidence="2 3">
    <name type="scientific">Caerostris extrusa</name>
    <name type="common">Bark spider</name>
    <name type="synonym">Caerostris bankana</name>
    <dbReference type="NCBI Taxonomy" id="172846"/>
    <lineage>
        <taxon>Eukaryota</taxon>
        <taxon>Metazoa</taxon>
        <taxon>Ecdysozoa</taxon>
        <taxon>Arthropoda</taxon>
        <taxon>Chelicerata</taxon>
        <taxon>Arachnida</taxon>
        <taxon>Araneae</taxon>
        <taxon>Araneomorphae</taxon>
        <taxon>Entelegynae</taxon>
        <taxon>Araneoidea</taxon>
        <taxon>Araneidae</taxon>
        <taxon>Caerostris</taxon>
    </lineage>
</organism>
<evidence type="ECO:0000313" key="3">
    <source>
        <dbReference type="Proteomes" id="UP001054945"/>
    </source>
</evidence>
<evidence type="ECO:0000313" key="2">
    <source>
        <dbReference type="EMBL" id="GIY96352.1"/>
    </source>
</evidence>
<keyword evidence="3" id="KW-1185">Reference proteome</keyword>
<feature type="compositionally biased region" description="Basic and acidic residues" evidence="1">
    <location>
        <begin position="67"/>
        <end position="85"/>
    </location>
</feature>
<protein>
    <submittedName>
        <fullName evidence="2">Uncharacterized protein</fullName>
    </submittedName>
</protein>
<accession>A0AAV4XMJ9</accession>
<dbReference type="Proteomes" id="UP001054945">
    <property type="component" value="Unassembled WGS sequence"/>
</dbReference>
<gene>
    <name evidence="2" type="ORF">CEXT_430471</name>
</gene>
<sequence length="318" mass="36216">MDTILEKYNSGRSTRQIRFFSHHWTSSIMHPPSPCIWRERRRSKGAAPSFIWETRGAVDSPKCPASRAEEGRSGEHRMLSQENKEQPVASWGAISEVHLDRTFRLNGYNLARERTRSGRKVNKTETHGIVLRRHFLGEDPVSSLVIGHHPLCRSRVREISRREDSPFFASGDRERDVKARGRPELHFQETRGAVDSPKCPANQAEKGRFGARSMLGRGEQRAASSRLGCNFGKHSGIHKPNSKSGQNLLHERIQSCKREIGVAEGQQDRGTRHCTSETLLGRRSVSSLDIGQHPLCRSHIRRYHDARTPSSRIWLLRQ</sequence>
<feature type="region of interest" description="Disordered" evidence="1">
    <location>
        <begin position="61"/>
        <end position="85"/>
    </location>
</feature>
<name>A0AAV4XMJ9_CAEEX</name>
<dbReference type="AlphaFoldDB" id="A0AAV4XMJ9"/>
<reference evidence="2 3" key="1">
    <citation type="submission" date="2021-06" db="EMBL/GenBank/DDBJ databases">
        <title>Caerostris extrusa draft genome.</title>
        <authorList>
            <person name="Kono N."/>
            <person name="Arakawa K."/>
        </authorList>
    </citation>
    <scope>NUCLEOTIDE SEQUENCE [LARGE SCALE GENOMIC DNA]</scope>
</reference>